<dbReference type="EMBL" id="CP102382">
    <property type="protein sequence ID" value="UUV22246.1"/>
    <property type="molecule type" value="Genomic_DNA"/>
</dbReference>
<evidence type="ECO:0000313" key="1">
    <source>
        <dbReference type="EMBL" id="UUV22246.1"/>
    </source>
</evidence>
<reference evidence="1 2" key="1">
    <citation type="submission" date="2022-08" db="EMBL/GenBank/DDBJ databases">
        <title>Myroides zhujiangensis sp. nov., a novel bacterium isolated from sediment in the Pearl River Estuary.</title>
        <authorList>
            <person name="Cui L."/>
        </authorList>
    </citation>
    <scope>NUCLEOTIDE SEQUENCE [LARGE SCALE GENOMIC DNA]</scope>
    <source>
        <strain evidence="1 2">SCSIO 72103</strain>
    </source>
</reference>
<evidence type="ECO:0000313" key="2">
    <source>
        <dbReference type="Proteomes" id="UP001317001"/>
    </source>
</evidence>
<gene>
    <name evidence="1" type="ORF">NPX36_04200</name>
</gene>
<name>A0ABY5NUH6_9FLAO</name>
<protein>
    <submittedName>
        <fullName evidence="1">Uncharacterized protein</fullName>
    </submittedName>
</protein>
<proteinExistence type="predicted"/>
<organism evidence="1 2">
    <name type="scientific">Paenimyroides aestuarii</name>
    <dbReference type="NCBI Taxonomy" id="2968490"/>
    <lineage>
        <taxon>Bacteria</taxon>
        <taxon>Pseudomonadati</taxon>
        <taxon>Bacteroidota</taxon>
        <taxon>Flavobacteriia</taxon>
        <taxon>Flavobacteriales</taxon>
        <taxon>Flavobacteriaceae</taxon>
        <taxon>Paenimyroides</taxon>
    </lineage>
</organism>
<sequence length="114" mass="13004">MQIFNNTHRKIILLLLALLIVVPCSVKKDFKISMQIGHSQHHKTENIRIACASFVSLKEQSEAKTTLNRTVPKLPLNSGGAIHRFCTTTVIAFEVYNQQKEKVPSYLLLERFLI</sequence>
<dbReference type="Proteomes" id="UP001317001">
    <property type="component" value="Chromosome"/>
</dbReference>
<accession>A0ABY5NUH6</accession>
<keyword evidence="2" id="KW-1185">Reference proteome</keyword>
<dbReference type="RefSeq" id="WP_257500163.1">
    <property type="nucleotide sequence ID" value="NZ_CP102382.1"/>
</dbReference>